<dbReference type="GO" id="GO:0005524">
    <property type="term" value="F:ATP binding"/>
    <property type="evidence" value="ECO:0007669"/>
    <property type="project" value="UniProtKB-KW"/>
</dbReference>
<comment type="subunit">
    <text evidence="11">Part of the BCDX2 complex consisting of RAD51B, RAD51C, RAD51D and XRCC2; the complex has a ring-like structure arranged into a flat disc around a central channel. The BCDX2 subcomplex RAD51B:RAD51C interacts with RAD51. Interacts with SWSAP1; involved in homologous recombination repair. Interacts with HELQ.</text>
</comment>
<keyword evidence="3" id="KW-0547">Nucleotide-binding</keyword>
<keyword evidence="8" id="KW-0234">DNA repair</keyword>
<proteinExistence type="inferred from homology"/>
<reference evidence="17" key="1">
    <citation type="submission" date="2025-08" db="UniProtKB">
        <authorList>
            <consortium name="RefSeq"/>
        </authorList>
    </citation>
    <scope>IDENTIFICATION</scope>
    <source>
        <tissue evidence="17">Whole sample</tissue>
    </source>
</reference>
<dbReference type="AlphaFoldDB" id="A0A8B8DZU4"/>
<evidence type="ECO:0000256" key="5">
    <source>
        <dbReference type="ARBA" id="ARBA00022840"/>
    </source>
</evidence>
<dbReference type="InterPro" id="IPR016467">
    <property type="entry name" value="DNA_recomb/repair_RecA-like"/>
</dbReference>
<keyword evidence="6" id="KW-0238">DNA-binding</keyword>
<evidence type="ECO:0000259" key="15">
    <source>
        <dbReference type="PROSITE" id="PS50162"/>
    </source>
</evidence>
<dbReference type="PANTHER" id="PTHR46456:SF1">
    <property type="entry name" value="DNA REPAIR PROTEIN RAD51 HOMOLOG 2"/>
    <property type="match status" value="1"/>
</dbReference>
<dbReference type="InterPro" id="IPR013632">
    <property type="entry name" value="Rad51_C"/>
</dbReference>
<evidence type="ECO:0000313" key="17">
    <source>
        <dbReference type="RefSeq" id="XP_022333078.1"/>
    </source>
</evidence>
<evidence type="ECO:0000256" key="14">
    <source>
        <dbReference type="ARBA" id="ARBA00079682"/>
    </source>
</evidence>
<name>A0A8B8DZU4_CRAVI</name>
<dbReference type="OrthoDB" id="5957327at2759"/>
<comment type="similarity">
    <text evidence="2">Belongs to the RecA family. RAD51 subfamily.</text>
</comment>
<evidence type="ECO:0000256" key="11">
    <source>
        <dbReference type="ARBA" id="ARBA00062240"/>
    </source>
</evidence>
<dbReference type="GO" id="GO:0005657">
    <property type="term" value="C:replication fork"/>
    <property type="evidence" value="ECO:0007669"/>
    <property type="project" value="TreeGrafter"/>
</dbReference>
<dbReference type="Pfam" id="PF08423">
    <property type="entry name" value="Rad51"/>
    <property type="match status" value="1"/>
</dbReference>
<evidence type="ECO:0000256" key="13">
    <source>
        <dbReference type="ARBA" id="ARBA00078129"/>
    </source>
</evidence>
<evidence type="ECO:0000256" key="8">
    <source>
        <dbReference type="ARBA" id="ARBA00023204"/>
    </source>
</evidence>
<keyword evidence="16" id="KW-1185">Reference proteome</keyword>
<dbReference type="InterPro" id="IPR003593">
    <property type="entry name" value="AAA+_ATPase"/>
</dbReference>
<dbReference type="PIRSF" id="PIRSF005856">
    <property type="entry name" value="Rad51"/>
    <property type="match status" value="1"/>
</dbReference>
<dbReference type="Gene3D" id="3.40.50.300">
    <property type="entry name" value="P-loop containing nucleotide triphosphate hydrolases"/>
    <property type="match status" value="1"/>
</dbReference>
<dbReference type="GO" id="GO:0000400">
    <property type="term" value="F:four-way junction DNA binding"/>
    <property type="evidence" value="ECO:0007669"/>
    <property type="project" value="TreeGrafter"/>
</dbReference>
<feature type="domain" description="RecA family profile 1" evidence="15">
    <location>
        <begin position="78"/>
        <end position="258"/>
    </location>
</feature>
<dbReference type="GO" id="GO:0140664">
    <property type="term" value="F:ATP-dependent DNA damage sensor activity"/>
    <property type="evidence" value="ECO:0007669"/>
    <property type="project" value="InterPro"/>
</dbReference>
<evidence type="ECO:0000256" key="12">
    <source>
        <dbReference type="ARBA" id="ARBA00073972"/>
    </source>
</evidence>
<evidence type="ECO:0000256" key="4">
    <source>
        <dbReference type="ARBA" id="ARBA00022763"/>
    </source>
</evidence>
<keyword evidence="9" id="KW-0539">Nucleus</keyword>
<comment type="function">
    <text evidence="10">Involved in the homologous recombination repair (HRR) pathway of double-stranded DNA breaks arising during DNA replication or induced by DNA-damaging agents. May promote the assembly of presynaptic RAD51 nucleoprotein filaments. Binds single-stranded DNA and double-stranded DNA and has DNA-dependent ATPase activity. Part of the RAD51 paralog protein complex BCDX2 which acts in the BRCA1-BRCA2-dependent HR pathway. Upon DNA damage, BCDX2 acts downstream of BRCA2 recruitment and upstream of RAD51 recruitment. BCDX2 binds predominantly to the intersection of the four duplex arms of the Holliday junction and to junction of replication forks. The BCDX2 complex was originally reported to bind single-stranded DNA, single-stranded gaps in duplex DNA and specifically to nicks in duplex DNA. The BCDX2 subcomplex RAD51B:RAD51C exhibits single-stranded DNA-dependent ATPase activity suggesting an involvement in early stages of the HR pathway.</text>
</comment>
<comment type="subcellular location">
    <subcellularLocation>
        <location evidence="1">Nucleus</location>
    </subcellularLocation>
</comment>
<evidence type="ECO:0000256" key="6">
    <source>
        <dbReference type="ARBA" id="ARBA00023125"/>
    </source>
</evidence>
<evidence type="ECO:0000256" key="9">
    <source>
        <dbReference type="ARBA" id="ARBA00023242"/>
    </source>
</evidence>
<organism evidence="16 17">
    <name type="scientific">Crassostrea virginica</name>
    <name type="common">Eastern oyster</name>
    <dbReference type="NCBI Taxonomy" id="6565"/>
    <lineage>
        <taxon>Eukaryota</taxon>
        <taxon>Metazoa</taxon>
        <taxon>Spiralia</taxon>
        <taxon>Lophotrochozoa</taxon>
        <taxon>Mollusca</taxon>
        <taxon>Bivalvia</taxon>
        <taxon>Autobranchia</taxon>
        <taxon>Pteriomorphia</taxon>
        <taxon>Ostreida</taxon>
        <taxon>Ostreoidea</taxon>
        <taxon>Ostreidae</taxon>
        <taxon>Crassostrea</taxon>
    </lineage>
</organism>
<dbReference type="CDD" id="cd19493">
    <property type="entry name" value="Rad51B"/>
    <property type="match status" value="1"/>
</dbReference>
<dbReference type="Proteomes" id="UP000694844">
    <property type="component" value="Chromosome 4"/>
</dbReference>
<dbReference type="RefSeq" id="XP_022333078.1">
    <property type="nucleotide sequence ID" value="XM_022477370.1"/>
</dbReference>
<dbReference type="PROSITE" id="PS50162">
    <property type="entry name" value="RECA_2"/>
    <property type="match status" value="1"/>
</dbReference>
<keyword evidence="5" id="KW-0067">ATP-binding</keyword>
<dbReference type="SMART" id="SM00382">
    <property type="entry name" value="AAA"/>
    <property type="match status" value="1"/>
</dbReference>
<dbReference type="SUPFAM" id="SSF52540">
    <property type="entry name" value="P-loop containing nucleoside triphosphate hydrolases"/>
    <property type="match status" value="1"/>
</dbReference>
<protein>
    <recommendedName>
        <fullName evidence="12">DNA repair protein RAD51 homolog 2</fullName>
    </recommendedName>
    <alternativeName>
        <fullName evidence="13">RAD51 homolog B</fullName>
    </alternativeName>
    <alternativeName>
        <fullName evidence="14">RAD51-like protein 1</fullName>
    </alternativeName>
</protein>
<evidence type="ECO:0000256" key="7">
    <source>
        <dbReference type="ARBA" id="ARBA00023172"/>
    </source>
</evidence>
<sequence length="367" mass="40386">MSSKKLKRIQSLSAEIVDRLARNNVTTCKDVLSKSDLELLKILGVGILTVQKIQQQCSRACIPTHTTGFELLTKRKKAMDSFSPPFTRLDDVLHGGIPKGTVTEIAGPSGCGKTQFCTMLSVLATLPKDKGGLGGRVLYMDTESAFSAERLVEIALHKFPDVYSNEEDLCKMAKNVLVDNHQTCASLIKKLEMLEEEIITNKVSLIVVDSIASLVRKEFSSSSGSNLVQRTNFLSRQAALLKYLAEVFCIPVVVTNQITTRFGHQATEQDEEEITEMSEGYVTVALGNTWSHNVNTRLILQYLDDDKRQVLVAKSPVAPFTTFNYTIQKDGVIQEAEGSGLYAGTDPGVQRIKVRTSLPFNNTCTGT</sequence>
<keyword evidence="7" id="KW-0233">DNA recombination</keyword>
<evidence type="ECO:0000256" key="1">
    <source>
        <dbReference type="ARBA" id="ARBA00004123"/>
    </source>
</evidence>
<dbReference type="InterPro" id="IPR030548">
    <property type="entry name" value="RAD51B"/>
</dbReference>
<dbReference type="GO" id="GO:0033063">
    <property type="term" value="C:Rad51B-Rad51C-Rad51D-XRCC2 complex"/>
    <property type="evidence" value="ECO:0007669"/>
    <property type="project" value="InterPro"/>
</dbReference>
<dbReference type="KEGG" id="cvn:111130364"/>
<dbReference type="GO" id="GO:0000724">
    <property type="term" value="P:double-strand break repair via homologous recombination"/>
    <property type="evidence" value="ECO:0007669"/>
    <property type="project" value="InterPro"/>
</dbReference>
<dbReference type="PANTHER" id="PTHR46456">
    <property type="entry name" value="DNA REPAIR PROTEIN RAD51 HOMOLOG 2"/>
    <property type="match status" value="1"/>
</dbReference>
<dbReference type="GO" id="GO:0003690">
    <property type="term" value="F:double-stranded DNA binding"/>
    <property type="evidence" value="ECO:0007669"/>
    <property type="project" value="TreeGrafter"/>
</dbReference>
<evidence type="ECO:0000256" key="2">
    <source>
        <dbReference type="ARBA" id="ARBA00007095"/>
    </source>
</evidence>
<dbReference type="InterPro" id="IPR058766">
    <property type="entry name" value="HHH_XRCC3_RAD51B"/>
</dbReference>
<dbReference type="InterPro" id="IPR020588">
    <property type="entry name" value="RecA_ATP-bd"/>
</dbReference>
<dbReference type="Pfam" id="PF26169">
    <property type="entry name" value="HHH_XRCC3_RpoA"/>
    <property type="match status" value="1"/>
</dbReference>
<evidence type="ECO:0000313" key="16">
    <source>
        <dbReference type="Proteomes" id="UP000694844"/>
    </source>
</evidence>
<dbReference type="GeneID" id="111130364"/>
<dbReference type="FunFam" id="3.40.50.300:FF:000806">
    <property type="entry name" value="DNA repair protein RAD51 homolog 2"/>
    <property type="match status" value="1"/>
</dbReference>
<keyword evidence="4" id="KW-0227">DNA damage</keyword>
<gene>
    <name evidence="17" type="primary">LOC111130364</name>
</gene>
<dbReference type="InterPro" id="IPR027417">
    <property type="entry name" value="P-loop_NTPase"/>
</dbReference>
<evidence type="ECO:0000256" key="10">
    <source>
        <dbReference type="ARBA" id="ARBA00053115"/>
    </source>
</evidence>
<evidence type="ECO:0000256" key="3">
    <source>
        <dbReference type="ARBA" id="ARBA00022741"/>
    </source>
</evidence>
<dbReference type="GO" id="GO:0003697">
    <property type="term" value="F:single-stranded DNA binding"/>
    <property type="evidence" value="ECO:0007669"/>
    <property type="project" value="TreeGrafter"/>
</dbReference>
<accession>A0A8B8DZU4</accession>